<feature type="compositionally biased region" description="Polar residues" evidence="1">
    <location>
        <begin position="98"/>
        <end position="107"/>
    </location>
</feature>
<feature type="compositionally biased region" description="Polar residues" evidence="1">
    <location>
        <begin position="120"/>
        <end position="143"/>
    </location>
</feature>
<dbReference type="InterPro" id="IPR036872">
    <property type="entry name" value="CH_dom_sf"/>
</dbReference>
<dbReference type="Proteomes" id="UP000784294">
    <property type="component" value="Unassembled WGS sequence"/>
</dbReference>
<evidence type="ECO:0000313" key="2">
    <source>
        <dbReference type="EMBL" id="VEL11333.1"/>
    </source>
</evidence>
<feature type="region of interest" description="Disordered" evidence="1">
    <location>
        <begin position="93"/>
        <end position="145"/>
    </location>
</feature>
<protein>
    <submittedName>
        <fullName evidence="2">Uncharacterized protein</fullName>
    </submittedName>
</protein>
<organism evidence="2 3">
    <name type="scientific">Protopolystoma xenopodis</name>
    <dbReference type="NCBI Taxonomy" id="117903"/>
    <lineage>
        <taxon>Eukaryota</taxon>
        <taxon>Metazoa</taxon>
        <taxon>Spiralia</taxon>
        <taxon>Lophotrochozoa</taxon>
        <taxon>Platyhelminthes</taxon>
        <taxon>Monogenea</taxon>
        <taxon>Polyopisthocotylea</taxon>
        <taxon>Polystomatidea</taxon>
        <taxon>Polystomatidae</taxon>
        <taxon>Protopolystoma</taxon>
    </lineage>
</organism>
<comment type="caution">
    <text evidence="2">The sequence shown here is derived from an EMBL/GenBank/DDBJ whole genome shotgun (WGS) entry which is preliminary data.</text>
</comment>
<gene>
    <name evidence="2" type="ORF">PXEA_LOCUS4773</name>
</gene>
<proteinExistence type="predicted"/>
<dbReference type="AlphaFoldDB" id="A0A3S4ZT37"/>
<name>A0A3S4ZT37_9PLAT</name>
<evidence type="ECO:0000313" key="3">
    <source>
        <dbReference type="Proteomes" id="UP000784294"/>
    </source>
</evidence>
<dbReference type="SUPFAM" id="SSF47576">
    <property type="entry name" value="Calponin-homology domain, CH-domain"/>
    <property type="match status" value="1"/>
</dbReference>
<evidence type="ECO:0000256" key="1">
    <source>
        <dbReference type="SAM" id="MobiDB-lite"/>
    </source>
</evidence>
<reference evidence="2" key="1">
    <citation type="submission" date="2018-11" db="EMBL/GenBank/DDBJ databases">
        <authorList>
            <consortium name="Pathogen Informatics"/>
        </authorList>
    </citation>
    <scope>NUCLEOTIDE SEQUENCE</scope>
</reference>
<dbReference type="EMBL" id="CAAALY010011518">
    <property type="protein sequence ID" value="VEL11333.1"/>
    <property type="molecule type" value="Genomic_DNA"/>
</dbReference>
<sequence>MNLVTPRQVRYLYIADNVESTTETYSSGVIIRKSLAAFAGSATTEAPSVTCKATWLMTRRLASSSNGLTNMPQLNGDQPHIQPGIPPDICDGSADGLSKTSDANSTVKPIHESKIRLESTPGTILESTGSLGSQDDQDNSGFGDQSFKLRVNSDGLVLGPLPQPPLSGQQQQQKLLLLPQQRTNQETWPDSLAILRWYQARLSRYRVSGLVPWTSDLAAEAGWSDGRALLCLLHAYLPEVISTEVRTNLERHLLAPRSPSTAKSTSAELFNPVQTSSDEDTLRGFTLEMILRLYQDRFGFDCQALLKSPPQSPSPCVEVEFSELIDEESSQQFLQASAETAAWSAVWLSYLLRVYKALCNLPSKGLDALYHSGETI</sequence>
<accession>A0A3S4ZT37</accession>
<keyword evidence="3" id="KW-1185">Reference proteome</keyword>